<dbReference type="PANTHER" id="PTHR23512:SF3">
    <property type="entry name" value="MAJOR FACILITATOR SUPERFAMILY DOMAIN-CONTAINING PROTEIN 1"/>
    <property type="match status" value="1"/>
</dbReference>
<dbReference type="OMA" id="FNICASC"/>
<dbReference type="InterPro" id="IPR052187">
    <property type="entry name" value="MFSD1"/>
</dbReference>
<feature type="transmembrane region" description="Helical" evidence="7">
    <location>
        <begin position="246"/>
        <end position="273"/>
    </location>
</feature>
<dbReference type="AlphaFoldDB" id="A0A8S1UNF4"/>
<gene>
    <name evidence="8" type="ORF">POCTA_138.1.T0470022</name>
</gene>
<evidence type="ECO:0000256" key="2">
    <source>
        <dbReference type="ARBA" id="ARBA00008335"/>
    </source>
</evidence>
<evidence type="ECO:0000256" key="4">
    <source>
        <dbReference type="ARBA" id="ARBA00022692"/>
    </source>
</evidence>
<protein>
    <recommendedName>
        <fullName evidence="10">Major facilitator superfamily (MFS) profile domain-containing protein</fullName>
    </recommendedName>
</protein>
<keyword evidence="5 7" id="KW-1133">Transmembrane helix</keyword>
<dbReference type="Proteomes" id="UP000683925">
    <property type="component" value="Unassembled WGS sequence"/>
</dbReference>
<comment type="caution">
    <text evidence="8">The sequence shown here is derived from an EMBL/GenBank/DDBJ whole genome shotgun (WGS) entry which is preliminary data.</text>
</comment>
<feature type="transmembrane region" description="Helical" evidence="7">
    <location>
        <begin position="129"/>
        <end position="149"/>
    </location>
</feature>
<dbReference type="Pfam" id="PF07690">
    <property type="entry name" value="MFS_1"/>
    <property type="match status" value="1"/>
</dbReference>
<evidence type="ECO:0000256" key="5">
    <source>
        <dbReference type="ARBA" id="ARBA00022989"/>
    </source>
</evidence>
<dbReference type="OrthoDB" id="424834at2759"/>
<proteinExistence type="inferred from homology"/>
<sequence length="453" mass="51900">MINLNKSFNNNEIVINNLEMNKYNYQYRWNLLTYCIWIPMGNYYNYDIPTSLYNSFKSYLTPILSDNQFEFYYGLLFSITSFVNIFTPFISGKLRDQYGNRIALFVLLFLVSLGQFIFIQGFIHYNLYYIIIGRILISIGIEPCGAIQTSLLSSYFKFDHIALVVGLCELFASFGTISVMYFAPKLAAQYNLIFAIQSGSFAIAMSVVCCIITIVYDLNAEFVEQENQIQNVEVNKQMKTQDNFPFIYWMIILYNMLLFGSLLTFSNFSVGILTERWYADDESAEEMAGKLMAIMWAISSFLTPVFGYLIDKYKNRAIFNICASCLGCMGLVQLWYYAPFLAINLLGISYAIMCASVWSSIVYIIDEASLGTGYAYLLSSCNFLLSILPLTISLIKIRTASFFISVMMLAVLIFITILLGIYIYILDNQENNSLDGIVKHTNKSYDQLEQDEI</sequence>
<evidence type="ECO:0000256" key="6">
    <source>
        <dbReference type="ARBA" id="ARBA00023136"/>
    </source>
</evidence>
<evidence type="ECO:0008006" key="10">
    <source>
        <dbReference type="Google" id="ProtNLM"/>
    </source>
</evidence>
<evidence type="ECO:0000313" key="8">
    <source>
        <dbReference type="EMBL" id="CAD8165593.1"/>
    </source>
</evidence>
<feature type="transmembrane region" description="Helical" evidence="7">
    <location>
        <begin position="401"/>
        <end position="425"/>
    </location>
</feature>
<comment type="similarity">
    <text evidence="2">Belongs to the major facilitator superfamily.</text>
</comment>
<feature type="transmembrane region" description="Helical" evidence="7">
    <location>
        <begin position="102"/>
        <end position="123"/>
    </location>
</feature>
<feature type="transmembrane region" description="Helical" evidence="7">
    <location>
        <begin position="161"/>
        <end position="182"/>
    </location>
</feature>
<feature type="transmembrane region" description="Helical" evidence="7">
    <location>
        <begin position="194"/>
        <end position="216"/>
    </location>
</feature>
<feature type="transmembrane region" description="Helical" evidence="7">
    <location>
        <begin position="71"/>
        <end position="90"/>
    </location>
</feature>
<keyword evidence="9" id="KW-1185">Reference proteome</keyword>
<dbReference type="PANTHER" id="PTHR23512">
    <property type="entry name" value="MAJOR FACILITATOR SUPERFAMILY DOMAIN-CONTAINING PROTEIN 1"/>
    <property type="match status" value="1"/>
</dbReference>
<keyword evidence="4 7" id="KW-0812">Transmembrane</keyword>
<organism evidence="8 9">
    <name type="scientific">Paramecium octaurelia</name>
    <dbReference type="NCBI Taxonomy" id="43137"/>
    <lineage>
        <taxon>Eukaryota</taxon>
        <taxon>Sar</taxon>
        <taxon>Alveolata</taxon>
        <taxon>Ciliophora</taxon>
        <taxon>Intramacronucleata</taxon>
        <taxon>Oligohymenophorea</taxon>
        <taxon>Peniculida</taxon>
        <taxon>Parameciidae</taxon>
        <taxon>Paramecium</taxon>
    </lineage>
</organism>
<accession>A0A8S1UNF4</accession>
<dbReference type="InterPro" id="IPR011701">
    <property type="entry name" value="MFS"/>
</dbReference>
<feature type="transmembrane region" description="Helical" evidence="7">
    <location>
        <begin position="342"/>
        <end position="365"/>
    </location>
</feature>
<keyword evidence="3" id="KW-0813">Transport</keyword>
<evidence type="ECO:0000256" key="7">
    <source>
        <dbReference type="SAM" id="Phobius"/>
    </source>
</evidence>
<evidence type="ECO:0000256" key="1">
    <source>
        <dbReference type="ARBA" id="ARBA00004127"/>
    </source>
</evidence>
<dbReference type="GO" id="GO:0022857">
    <property type="term" value="F:transmembrane transporter activity"/>
    <property type="evidence" value="ECO:0007669"/>
    <property type="project" value="InterPro"/>
</dbReference>
<dbReference type="GO" id="GO:0012505">
    <property type="term" value="C:endomembrane system"/>
    <property type="evidence" value="ECO:0007669"/>
    <property type="project" value="UniProtKB-SubCell"/>
</dbReference>
<dbReference type="EMBL" id="CAJJDP010000047">
    <property type="protein sequence ID" value="CAD8165593.1"/>
    <property type="molecule type" value="Genomic_DNA"/>
</dbReference>
<comment type="subcellular location">
    <subcellularLocation>
        <location evidence="1">Endomembrane system</location>
        <topology evidence="1">Multi-pass membrane protein</topology>
    </subcellularLocation>
</comment>
<name>A0A8S1UNF4_PAROT</name>
<feature type="transmembrane region" description="Helical" evidence="7">
    <location>
        <begin position="374"/>
        <end position="395"/>
    </location>
</feature>
<feature type="transmembrane region" description="Helical" evidence="7">
    <location>
        <begin position="293"/>
        <end position="310"/>
    </location>
</feature>
<evidence type="ECO:0000256" key="3">
    <source>
        <dbReference type="ARBA" id="ARBA00022448"/>
    </source>
</evidence>
<reference evidence="8" key="1">
    <citation type="submission" date="2021-01" db="EMBL/GenBank/DDBJ databases">
        <authorList>
            <consortium name="Genoscope - CEA"/>
            <person name="William W."/>
        </authorList>
    </citation>
    <scope>NUCLEOTIDE SEQUENCE</scope>
</reference>
<feature type="transmembrane region" description="Helical" evidence="7">
    <location>
        <begin position="317"/>
        <end position="336"/>
    </location>
</feature>
<evidence type="ECO:0000313" key="9">
    <source>
        <dbReference type="Proteomes" id="UP000683925"/>
    </source>
</evidence>
<keyword evidence="6 7" id="KW-0472">Membrane</keyword>